<dbReference type="AlphaFoldDB" id="A0A4S2MKX8"/>
<dbReference type="Gene3D" id="2.70.50.70">
    <property type="match status" value="1"/>
</dbReference>
<evidence type="ECO:0000313" key="4">
    <source>
        <dbReference type="Proteomes" id="UP000298138"/>
    </source>
</evidence>
<evidence type="ECO:0000256" key="2">
    <source>
        <dbReference type="SAM" id="SignalP"/>
    </source>
</evidence>
<feature type="compositionally biased region" description="Low complexity" evidence="1">
    <location>
        <begin position="289"/>
        <end position="306"/>
    </location>
</feature>
<dbReference type="InParanoid" id="A0A4S2MKX8"/>
<feature type="compositionally biased region" description="Polar residues" evidence="1">
    <location>
        <begin position="307"/>
        <end position="316"/>
    </location>
</feature>
<dbReference type="OrthoDB" id="2342176at2759"/>
<dbReference type="PANTHER" id="PTHR36182">
    <property type="entry name" value="PROTEIN, PUTATIVE (AFU_ORTHOLOGUE AFUA_6G10930)-RELATED"/>
    <property type="match status" value="1"/>
</dbReference>
<dbReference type="EMBL" id="ML220150">
    <property type="protein sequence ID" value="TGZ77686.1"/>
    <property type="molecule type" value="Genomic_DNA"/>
</dbReference>
<dbReference type="Proteomes" id="UP000298138">
    <property type="component" value="Unassembled WGS sequence"/>
</dbReference>
<feature type="chain" id="PRO_5020300252" description="Lytic polysaccharide monooxygenase" evidence="2">
    <location>
        <begin position="20"/>
        <end position="358"/>
    </location>
</feature>
<gene>
    <name evidence="3" type="ORF">EX30DRAFT_335319</name>
</gene>
<organism evidence="3 4">
    <name type="scientific">Ascodesmis nigricans</name>
    <dbReference type="NCBI Taxonomy" id="341454"/>
    <lineage>
        <taxon>Eukaryota</taxon>
        <taxon>Fungi</taxon>
        <taxon>Dikarya</taxon>
        <taxon>Ascomycota</taxon>
        <taxon>Pezizomycotina</taxon>
        <taxon>Pezizomycetes</taxon>
        <taxon>Pezizales</taxon>
        <taxon>Ascodesmidaceae</taxon>
        <taxon>Ascodesmis</taxon>
    </lineage>
</organism>
<name>A0A4S2MKX8_9PEZI</name>
<accession>A0A4S2MKX8</accession>
<protein>
    <recommendedName>
        <fullName evidence="5">Lytic polysaccharide monooxygenase</fullName>
    </recommendedName>
</protein>
<evidence type="ECO:0000256" key="1">
    <source>
        <dbReference type="SAM" id="MobiDB-lite"/>
    </source>
</evidence>
<feature type="compositionally biased region" description="Gly residues" evidence="1">
    <location>
        <begin position="212"/>
        <end position="223"/>
    </location>
</feature>
<keyword evidence="4" id="KW-1185">Reference proteome</keyword>
<dbReference type="PANTHER" id="PTHR36182:SF1">
    <property type="entry name" value="PROTEIN, PUTATIVE (AFU_ORTHOLOGUE AFUA_6G10930)-RELATED"/>
    <property type="match status" value="1"/>
</dbReference>
<evidence type="ECO:0000313" key="3">
    <source>
        <dbReference type="EMBL" id="TGZ77686.1"/>
    </source>
</evidence>
<evidence type="ECO:0008006" key="5">
    <source>
        <dbReference type="Google" id="ProtNLM"/>
    </source>
</evidence>
<proteinExistence type="predicted"/>
<reference evidence="3 4" key="1">
    <citation type="submission" date="2019-04" db="EMBL/GenBank/DDBJ databases">
        <title>Comparative genomics and transcriptomics to analyze fruiting body development in filamentous ascomycetes.</title>
        <authorList>
            <consortium name="DOE Joint Genome Institute"/>
            <person name="Lutkenhaus R."/>
            <person name="Traeger S."/>
            <person name="Breuer J."/>
            <person name="Kuo A."/>
            <person name="Lipzen A."/>
            <person name="Pangilinan J."/>
            <person name="Dilworth D."/>
            <person name="Sandor L."/>
            <person name="Poggeler S."/>
            <person name="Barry K."/>
            <person name="Grigoriev I.V."/>
            <person name="Nowrousian M."/>
        </authorList>
    </citation>
    <scope>NUCLEOTIDE SEQUENCE [LARGE SCALE GENOMIC DNA]</scope>
    <source>
        <strain evidence="3 4">CBS 389.68</strain>
    </source>
</reference>
<feature type="region of interest" description="Disordered" evidence="1">
    <location>
        <begin position="202"/>
        <end position="343"/>
    </location>
</feature>
<feature type="compositionally biased region" description="Polar residues" evidence="1">
    <location>
        <begin position="226"/>
        <end position="238"/>
    </location>
</feature>
<dbReference type="STRING" id="341454.A0A4S2MKX8"/>
<keyword evidence="2" id="KW-0732">Signal</keyword>
<feature type="signal peptide" evidence="2">
    <location>
        <begin position="1"/>
        <end position="19"/>
    </location>
</feature>
<sequence>MLFARTILVALVAACTTSAHMKMKSPSPINDPSFERGLKEEFKNHDLKSPIGKDFYPCNTYKFGSGAGVNYDDASVATWAAGSQQHFEIEGEANHNGGSCQASISEDDGNTWKVIAEYIGRCPLDNPYPFTVPKNTKSGKVLFAWSWINHSGGQPEFYMNCAFVTITGGGSGLSGNKNMFVANVPDITTCLIEPGKTVDFTKCEKGEPLPGTVGGPIGDGGSSGSNNAPKTDTPNYTPSIPADNESIGTDREVVAEKPATGKPVAGVIPSPTPAPIFQTKPSVPASPPSGDTSNAASSYSSAGSGADNTRSSSGSAQAYDDGSWSPDKYPSWKPSGKKAKRSIFQIRGLRRGIFGGEA</sequence>